<dbReference type="Pfam" id="PF00207">
    <property type="entry name" value="A2M"/>
    <property type="match status" value="1"/>
</dbReference>
<dbReference type="InterPro" id="IPR036055">
    <property type="entry name" value="LDL_receptor-like_sf"/>
</dbReference>
<dbReference type="Gene3D" id="1.50.10.20">
    <property type="match status" value="1"/>
</dbReference>
<feature type="domain" description="Alpha-2-macroglobulin bait region" evidence="5">
    <location>
        <begin position="400"/>
        <end position="489"/>
    </location>
</feature>
<dbReference type="Pfam" id="PF07678">
    <property type="entry name" value="TED_complement"/>
    <property type="match status" value="1"/>
</dbReference>
<evidence type="ECO:0000259" key="4">
    <source>
        <dbReference type="Pfam" id="PF07678"/>
    </source>
</evidence>
<protein>
    <submittedName>
        <fullName evidence="6">Uncharacterized protein</fullName>
    </submittedName>
</protein>
<dbReference type="InterPro" id="IPR011625">
    <property type="entry name" value="A2M_N_BRD"/>
</dbReference>
<dbReference type="Gene3D" id="4.10.400.10">
    <property type="entry name" value="Low-density Lipoprotein Receptor"/>
    <property type="match status" value="1"/>
</dbReference>
<keyword evidence="7" id="KW-1185">Reference proteome</keyword>
<keyword evidence="1 2" id="KW-1015">Disulfide bond</keyword>
<feature type="domain" description="Alpha-macroglobulin-like TED" evidence="4">
    <location>
        <begin position="923"/>
        <end position="1047"/>
    </location>
</feature>
<feature type="disulfide bond" evidence="2">
    <location>
        <begin position="633"/>
        <end position="648"/>
    </location>
</feature>
<proteinExistence type="predicted"/>
<evidence type="ECO:0000313" key="7">
    <source>
        <dbReference type="Proteomes" id="UP001208570"/>
    </source>
</evidence>
<dbReference type="InterPro" id="IPR050473">
    <property type="entry name" value="A2M/Complement_sys"/>
</dbReference>
<dbReference type="SUPFAM" id="SSF48239">
    <property type="entry name" value="Terpenoid cyclases/Protein prenyltransferases"/>
    <property type="match status" value="1"/>
</dbReference>
<dbReference type="PANTHER" id="PTHR11412:SF146">
    <property type="entry name" value="CD109 ANTIGEN"/>
    <property type="match status" value="1"/>
</dbReference>
<organism evidence="6 7">
    <name type="scientific">Paralvinella palmiformis</name>
    <dbReference type="NCBI Taxonomy" id="53620"/>
    <lineage>
        <taxon>Eukaryota</taxon>
        <taxon>Metazoa</taxon>
        <taxon>Spiralia</taxon>
        <taxon>Lophotrochozoa</taxon>
        <taxon>Annelida</taxon>
        <taxon>Polychaeta</taxon>
        <taxon>Sedentaria</taxon>
        <taxon>Canalipalpata</taxon>
        <taxon>Terebellida</taxon>
        <taxon>Terebelliformia</taxon>
        <taxon>Alvinellidae</taxon>
        <taxon>Paralvinella</taxon>
    </lineage>
</organism>
<comment type="caution">
    <text evidence="6">The sequence shown here is derived from an EMBL/GenBank/DDBJ whole genome shotgun (WGS) entry which is preliminary data.</text>
</comment>
<dbReference type="Gene3D" id="2.60.40.1930">
    <property type="match status" value="1"/>
</dbReference>
<feature type="disulfide bond" evidence="2">
    <location>
        <begin position="621"/>
        <end position="639"/>
    </location>
</feature>
<name>A0AAD9KFP6_9ANNE</name>
<dbReference type="SUPFAM" id="SSF57424">
    <property type="entry name" value="LDL receptor-like module"/>
    <property type="match status" value="1"/>
</dbReference>
<dbReference type="Pfam" id="PF07703">
    <property type="entry name" value="A2M_BRD"/>
    <property type="match status" value="1"/>
</dbReference>
<reference evidence="6" key="1">
    <citation type="journal article" date="2023" name="Mol. Biol. Evol.">
        <title>Third-Generation Sequencing Reveals the Adaptive Role of the Epigenome in Three Deep-Sea Polychaetes.</title>
        <authorList>
            <person name="Perez M."/>
            <person name="Aroh O."/>
            <person name="Sun Y."/>
            <person name="Lan Y."/>
            <person name="Juniper S.K."/>
            <person name="Young C.R."/>
            <person name="Angers B."/>
            <person name="Qian P.Y."/>
        </authorList>
    </citation>
    <scope>NUCLEOTIDE SEQUENCE</scope>
    <source>
        <strain evidence="6">P08H-3</strain>
    </source>
</reference>
<dbReference type="InterPro" id="IPR008930">
    <property type="entry name" value="Terpenoid_cyclase/PrenylTrfase"/>
</dbReference>
<dbReference type="GO" id="GO:0004866">
    <property type="term" value="F:endopeptidase inhibitor activity"/>
    <property type="evidence" value="ECO:0007669"/>
    <property type="project" value="InterPro"/>
</dbReference>
<evidence type="ECO:0000259" key="3">
    <source>
        <dbReference type="Pfam" id="PF00207"/>
    </source>
</evidence>
<dbReference type="EMBL" id="JAODUP010000003">
    <property type="protein sequence ID" value="KAK2170442.1"/>
    <property type="molecule type" value="Genomic_DNA"/>
</dbReference>
<comment type="caution">
    <text evidence="2">Lacks conserved residue(s) required for the propagation of feature annotation.</text>
</comment>
<dbReference type="Gene3D" id="2.60.40.2950">
    <property type="match status" value="1"/>
</dbReference>
<dbReference type="InterPro" id="IPR002172">
    <property type="entry name" value="LDrepeatLR_classA_rpt"/>
</dbReference>
<evidence type="ECO:0000313" key="6">
    <source>
        <dbReference type="EMBL" id="KAK2170442.1"/>
    </source>
</evidence>
<feature type="domain" description="Alpha-2-macroglobulin" evidence="3">
    <location>
        <begin position="687"/>
        <end position="767"/>
    </location>
</feature>
<dbReference type="SMART" id="SM00192">
    <property type="entry name" value="LDLa"/>
    <property type="match status" value="1"/>
</dbReference>
<dbReference type="GO" id="GO:0005615">
    <property type="term" value="C:extracellular space"/>
    <property type="evidence" value="ECO:0007669"/>
    <property type="project" value="InterPro"/>
</dbReference>
<dbReference type="PANTHER" id="PTHR11412">
    <property type="entry name" value="MACROGLOBULIN / COMPLEMENT"/>
    <property type="match status" value="1"/>
</dbReference>
<sequence>MDKKMVGVMFLAIIIKLEGTHQDEGVRTRDLHLVNNQFESRTEPSDGYRLATAKQYLILAPRIVRADTTYRLSVRINELSSNNLTVRAILTRNQDEYATGQVTFTTRGNKQLLVKVPENIVNGRHKLVVLGMTGNVTALPTFREEYLLEYKTKRVSLFVQMDKPVYYPPGRIFRRYEVNVSAPLYVMDTEPALVAHIKGEHMSRKESYGNATVMLRCMDGPDSFMPGNIIKDLGYIKGTKTFSIPMLLITDLCGGEPEYHNGKTLYLEGWLHDWDFEETQNGTTLIRLIRDDVRVERLGNQYISFIPEKSFIVYFAVKRTDGSPYKNTTHRTLEIEVTHEGEQSRRIMEEVVIPDDAIVRYTVMPELLDQKIYIKALHLNSSHYDEVVAYRYYSHNGYYITVTTSTKEPMADEYMVFTVKTNFFSTEITIVVMSKGQIEIVNTLEMYSKQKTFSIALSRQLLPSARIIVYTMVNDHVLMDSMNIHIKDSKLTEGSLKRNLGKDFTRNTLELIGRGPIGSFMSLIGQHYQWVLRGADTFITEKKIMRDLDSYINNETAPHHLIWYHNDTRWDEDVYFAAETSGLDGNTTLKGAGLLVITDMRLSFGMGDELVCNITLGQGQCITGQCFDLSLACDGWPDCPDGYDEAGCPDLTPPTGRPKEDLSLFPFYTLYMDNDWNFITSYVKPNLGGQVELSLDAPEVLDTYVFHSFFIHPTDGIMLIKESVVYNLTRWFFMRCEGPEQLRRGEQVGIRCALFNKWHQIIEVMVMLHGSEKFRFINVEDFGIVSSYAPRTTAGDIQVMVSMFPGEERYIIWPIQPHVVKDDITVKISAMSVIHKDEEEINIPIIYDGCINEVYTVYWIDLISYPSMYTPYLDTEIPQNWYQPGQRDLLYIPGSPKGLVSVWGGVGAPGFWLDYYDADLAAGLPHDCLEGYIFDFAYNWLNLDYLQALNRLEDDDKVLVLDYMRTTLMRQYAYLSDEGGFKMFRRAKKPVVWLTAVCLNYMNDFFKSEWAEEVFIPVEILNKIVIWLVDQQNSDGAFIETSEHIYNRYFHEAKMAAARAVVLGAEYVAGKFFYLVDVLDVSTAAMALERAQHPLKDDAYYKLKSMARHERYTYFSNVYIEPNPVKMVDNKQIIGTRLAPDILGAACTATGWALDLYLIHNEFEAAKPIVIWLIEQHMDFFTLSACVDTLIGVEAMNNYAKRETNYHFTNMKISITAQSTEGWEQVIYINYTNYPNYHQFFMPEPCWGTIAAHAEGTGFARLQVFTDHQVEKIHQVWTTPYDTFRWTMHEVEYLGRNASIMRPNYCVRWIRPDMAPAAGMTNLWWFTPSGYVVDRDEIEMKYHDLDNTGMIRIRQKGGINWVWHEYVCTTLQATRRIPYTTSTSVRCVAPSSVRIVLGITRPRRCPRQYCPIWDASRWLHHCCGGGTDTTSQSIVQSTVITNTAIDGM</sequence>
<gene>
    <name evidence="6" type="ORF">LSH36_3g31051</name>
</gene>
<evidence type="ECO:0000259" key="5">
    <source>
        <dbReference type="Pfam" id="PF07703"/>
    </source>
</evidence>
<dbReference type="InterPro" id="IPR013783">
    <property type="entry name" value="Ig-like_fold"/>
</dbReference>
<evidence type="ECO:0000256" key="2">
    <source>
        <dbReference type="PROSITE-ProRule" id="PRU00124"/>
    </source>
</evidence>
<evidence type="ECO:0000256" key="1">
    <source>
        <dbReference type="ARBA" id="ARBA00023157"/>
    </source>
</evidence>
<dbReference type="Proteomes" id="UP001208570">
    <property type="component" value="Unassembled WGS sequence"/>
</dbReference>
<dbReference type="InterPro" id="IPR011626">
    <property type="entry name" value="Alpha-macroglobulin_TED"/>
</dbReference>
<dbReference type="InterPro" id="IPR001599">
    <property type="entry name" value="Macroglobln_a2"/>
</dbReference>
<dbReference type="PROSITE" id="PS50068">
    <property type="entry name" value="LDLRA_2"/>
    <property type="match status" value="1"/>
</dbReference>
<dbReference type="CDD" id="cd00112">
    <property type="entry name" value="LDLa"/>
    <property type="match status" value="1"/>
</dbReference>
<dbReference type="Gene3D" id="2.60.40.10">
    <property type="entry name" value="Immunoglobulins"/>
    <property type="match status" value="1"/>
</dbReference>
<accession>A0AAD9KFP6</accession>